<proteinExistence type="predicted"/>
<name>A0ABS6TCH9_9ENTE</name>
<dbReference type="PANTHER" id="PTHR30185:SF18">
    <property type="entry name" value="TRANSCRIPTIONAL REGULATOR MTLR"/>
    <property type="match status" value="1"/>
</dbReference>
<evidence type="ECO:0000256" key="1">
    <source>
        <dbReference type="ARBA" id="ARBA00023015"/>
    </source>
</evidence>
<dbReference type="Pfam" id="PF05043">
    <property type="entry name" value="Mga"/>
    <property type="match status" value="1"/>
</dbReference>
<dbReference type="RefSeq" id="WP_218325657.1">
    <property type="nucleotide sequence ID" value="NZ_JAHUZB010000003.1"/>
</dbReference>
<reference evidence="4 5" key="1">
    <citation type="submission" date="2021-06" db="EMBL/GenBank/DDBJ databases">
        <title>Enterococcus alishanensis sp. nov., a novel lactic acid bacterium isolated from fresh coffee beans.</title>
        <authorList>
            <person name="Chen Y.-S."/>
        </authorList>
    </citation>
    <scope>NUCLEOTIDE SEQUENCE [LARGE SCALE GENOMIC DNA]</scope>
    <source>
        <strain evidence="4 5">ALS3</strain>
    </source>
</reference>
<feature type="domain" description="Mga helix-turn-helix" evidence="3">
    <location>
        <begin position="77"/>
        <end position="158"/>
    </location>
</feature>
<keyword evidence="5" id="KW-1185">Reference proteome</keyword>
<organism evidence="4 5">
    <name type="scientific">Enterococcus alishanensis</name>
    <dbReference type="NCBI Taxonomy" id="1303817"/>
    <lineage>
        <taxon>Bacteria</taxon>
        <taxon>Bacillati</taxon>
        <taxon>Bacillota</taxon>
        <taxon>Bacilli</taxon>
        <taxon>Lactobacillales</taxon>
        <taxon>Enterococcaceae</taxon>
        <taxon>Enterococcus</taxon>
    </lineage>
</organism>
<keyword evidence="1" id="KW-0805">Transcription regulation</keyword>
<dbReference type="EMBL" id="JAHUZB010000003">
    <property type="protein sequence ID" value="MBV7390598.1"/>
    <property type="molecule type" value="Genomic_DNA"/>
</dbReference>
<evidence type="ECO:0000256" key="2">
    <source>
        <dbReference type="ARBA" id="ARBA00023163"/>
    </source>
</evidence>
<dbReference type="Proteomes" id="UP000774130">
    <property type="component" value="Unassembled WGS sequence"/>
</dbReference>
<evidence type="ECO:0000313" key="4">
    <source>
        <dbReference type="EMBL" id="MBV7390598.1"/>
    </source>
</evidence>
<dbReference type="InterPro" id="IPR007737">
    <property type="entry name" value="Mga_HTH"/>
</dbReference>
<gene>
    <name evidence="4" type="ORF">KUA55_07900</name>
</gene>
<dbReference type="InterPro" id="IPR050661">
    <property type="entry name" value="BglG_antiterminators"/>
</dbReference>
<evidence type="ECO:0000259" key="3">
    <source>
        <dbReference type="Pfam" id="PF05043"/>
    </source>
</evidence>
<dbReference type="PANTHER" id="PTHR30185">
    <property type="entry name" value="CRYPTIC BETA-GLUCOSIDE BGL OPERON ANTITERMINATOR"/>
    <property type="match status" value="1"/>
</dbReference>
<protein>
    <submittedName>
        <fullName evidence="4">Helix-turn-helix domain-containing protein</fullName>
    </submittedName>
</protein>
<keyword evidence="2" id="KW-0804">Transcription</keyword>
<accession>A0ABS6TCH9</accession>
<evidence type="ECO:0000313" key="5">
    <source>
        <dbReference type="Proteomes" id="UP000774130"/>
    </source>
</evidence>
<comment type="caution">
    <text evidence="4">The sequence shown here is derived from an EMBL/GenBank/DDBJ whole genome shotgun (WGS) entry which is preliminary data.</text>
</comment>
<sequence length="484" mass="57202">MLLRDLLNNYEKRQLQALDLLLRRPYTTSQLCQALHVSRDTVKEDLIQLKAYEKTVNAKISMEKINGYYHIKSFGKLSNTEINHYFLQHSLSYEILIYILLHGEYQLDIMSTDLNTSVATVIRKIRQLNQILKEFELTIAGGKVHGTELQIRYFYYLLIWYSKDYQQKKELYLGYSGNLIQQLRVDLNFVLSEQEEIKQSIWFYVTKKRFENRQISDQSVSLEKKYPPKIITGLESILESHYKNNGIFWDEQETISYQLFLFVTTEIYENKDKFLELYQKNIDYLTALKVTNDEVSEKLWENLMIQRTSLLKELLDMTIFKINLWGYYFPGFIDIFQYEMKSTSQPVKKRVDAAMKVVEKRLQIDSQGNGQMMAKYFGALLENNIKATGFSLTVAYNTGWDDFITEEKIRNILSSIEWTVNLKIMRYEEGKSFDVILSDSNRDFEGIPSERIYILLSLVFGLNVDRQELSQFIKTHYENKLEGV</sequence>